<organism evidence="1">
    <name type="scientific">Trepomonas sp. PC1</name>
    <dbReference type="NCBI Taxonomy" id="1076344"/>
    <lineage>
        <taxon>Eukaryota</taxon>
        <taxon>Metamonada</taxon>
        <taxon>Diplomonadida</taxon>
        <taxon>Hexamitidae</taxon>
        <taxon>Hexamitinae</taxon>
        <taxon>Trepomonas</taxon>
    </lineage>
</organism>
<protein>
    <submittedName>
        <fullName evidence="1">Leucine rich repeats-containing protein</fullName>
    </submittedName>
</protein>
<dbReference type="InterPro" id="IPR026906">
    <property type="entry name" value="LRR_5"/>
</dbReference>
<dbReference type="Gene3D" id="3.80.10.10">
    <property type="entry name" value="Ribonuclease Inhibitor"/>
    <property type="match status" value="1"/>
</dbReference>
<gene>
    <name evidence="1" type="ORF">TPC1_16663</name>
</gene>
<feature type="non-terminal residue" evidence="1">
    <location>
        <position position="195"/>
    </location>
</feature>
<evidence type="ECO:0000313" key="1">
    <source>
        <dbReference type="EMBL" id="JAP91656.1"/>
    </source>
</evidence>
<dbReference type="AlphaFoldDB" id="A0A146K7T6"/>
<feature type="non-terminal residue" evidence="1">
    <location>
        <position position="1"/>
    </location>
</feature>
<proteinExistence type="predicted"/>
<accession>A0A146K7T6</accession>
<dbReference type="PANTHER" id="PTHR45661">
    <property type="entry name" value="SURFACE ANTIGEN"/>
    <property type="match status" value="1"/>
</dbReference>
<dbReference type="SUPFAM" id="SSF52058">
    <property type="entry name" value="L domain-like"/>
    <property type="match status" value="1"/>
</dbReference>
<sequence length="195" mass="22418">RYSLTYQPLNLGAFYVKGLVLLKQKIIPEKAFKNNVYLFFVFGPQITEIHSQAFSKCQNLRKFFSQKCEKISNSAFSKCSSLSEIDLTKIIALGLNAFFQCNGLVNICFNLLENVPEYCFFDCMGLKQIVGQNLRSVAEHAFQGNVHSVNVVSNHQLPINKQYTQSKLIRFQEILIDEFTERNNLLKKLKTSQCR</sequence>
<dbReference type="InterPro" id="IPR053139">
    <property type="entry name" value="Surface_bspA-like"/>
</dbReference>
<reference evidence="1" key="1">
    <citation type="submission" date="2015-07" db="EMBL/GenBank/DDBJ databases">
        <title>Adaptation to a free-living lifestyle via gene acquisitions in the diplomonad Trepomonas sp. PC1.</title>
        <authorList>
            <person name="Xu F."/>
            <person name="Jerlstrom-Hultqvist J."/>
            <person name="Kolisko M."/>
            <person name="Simpson A.G.B."/>
            <person name="Roger A.J."/>
            <person name="Svard S.G."/>
            <person name="Andersson J.O."/>
        </authorList>
    </citation>
    <scope>NUCLEOTIDE SEQUENCE</scope>
    <source>
        <strain evidence="1">PC1</strain>
    </source>
</reference>
<dbReference type="PANTHER" id="PTHR45661:SF3">
    <property type="entry name" value="IG-LIKE DOMAIN-CONTAINING PROTEIN"/>
    <property type="match status" value="1"/>
</dbReference>
<dbReference type="Pfam" id="PF13306">
    <property type="entry name" value="LRR_5"/>
    <property type="match status" value="1"/>
</dbReference>
<dbReference type="EMBL" id="GDID01004950">
    <property type="protein sequence ID" value="JAP91656.1"/>
    <property type="molecule type" value="Transcribed_RNA"/>
</dbReference>
<dbReference type="InterPro" id="IPR032675">
    <property type="entry name" value="LRR_dom_sf"/>
</dbReference>
<name>A0A146K7T6_9EUKA</name>